<dbReference type="PANTHER" id="PTHR37422:SF23">
    <property type="entry name" value="TEICHURONIC ACID BIOSYNTHESIS PROTEIN TUAE"/>
    <property type="match status" value="1"/>
</dbReference>
<evidence type="ECO:0000256" key="2">
    <source>
        <dbReference type="ARBA" id="ARBA00022692"/>
    </source>
</evidence>
<dbReference type="RefSeq" id="WP_109603589.1">
    <property type="nucleotide sequence ID" value="NZ_JAMHJO010000010.1"/>
</dbReference>
<evidence type="ECO:0000256" key="1">
    <source>
        <dbReference type="ARBA" id="ARBA00004141"/>
    </source>
</evidence>
<reference evidence="8 9" key="1">
    <citation type="submission" date="2018-05" db="EMBL/GenBank/DDBJ databases">
        <title>Genomic Encyclopedia of Type Strains, Phase IV (KMG-IV): sequencing the most valuable type-strain genomes for metagenomic binning, comparative biology and taxonomic classification.</title>
        <authorList>
            <person name="Goeker M."/>
        </authorList>
    </citation>
    <scope>NUCLEOTIDE SEQUENCE [LARGE SCALE GENOMIC DNA]</scope>
    <source>
        <strain evidence="8 9">DSM 24906</strain>
    </source>
</reference>
<comment type="caution">
    <text evidence="8">The sequence shown here is derived from an EMBL/GenBank/DDBJ whole genome shotgun (WGS) entry which is preliminary data.</text>
</comment>
<dbReference type="Proteomes" id="UP000245921">
    <property type="component" value="Unassembled WGS sequence"/>
</dbReference>
<feature type="coiled-coil region" evidence="5">
    <location>
        <begin position="535"/>
        <end position="562"/>
    </location>
</feature>
<accession>A0AA45HJZ7</accession>
<sequence length="873" mass="103313">MQNLKKDKEISIFILMILLIPFLMIPNFVYEFSTQKNLVFSVFSFILFSYFIFKKNDEKLNFSYTHLFFLLFGFSSLLSLISVQIQNPSYINYSLNVSLYIFVIIGISLSITNSFGKNFKYIEYALMAFIITGTILAIDGLLNKFLGFDLFFGKIGDPSQRITLRTTIGNPNFVSDYLAQTIPLSIYFILKPNSKLYQKIYLYINIFLSFWVVLFAQTRSVYLGFTVGLIFFILSLLISKKDLDYKKYLISKDFWIKIFLLIFILVFLFIMFNTNTMFNKSGEVNAISRFSAMSSKSSWDERNLSWMVSIEQFKDKDYPLNKIIGGGIGTYPVYSIKYMEEIQAKNPEKYYYAWNNFKRAHNDYLQVLGETGLLGIMSISLLIITLLMRYFKILRSDIEFEKKIMISLFGWIASIIIIHAATEFALHMQPNILIALFIFSIAMSKQFSNSNKILKFNPKIIYTILVIITAFSVFFKYKDTMSEAYFKLGDAENTKMNYYIEIYQSQIPQQITQYENEIKKGQDYIKNMNPFSSEFNSLKKQIDELNEGLKKYKNLQIEYKEKAHQSYKKAFEYFLKSLDFNNNFGKSQFYLAQLFSVSEFRLEEILNTKDLNDIFEGNTSEYKYIVKDFKGQEDLFPISNPIRKDVSNLYNISTTTNEKNILLNIQMFYDQINYLESAFLSFNEKNSYRLISKLYYNIIKLYDNIEKNTNNEKLKIELQNKIKEDYKNFIYWNEKSISIIPGGWNRFPEWENVYFEYSYLSINLMGIIPSDEILNNLYNISKKEGKANYYMAKKDRGIPDKSLKLFIELYLQIPDTQIREDITKNIINSYNDVYNFYKNKEEKNEIKNSYLERYESRIKEFLDNYEYFKRKIG</sequence>
<dbReference type="PANTHER" id="PTHR37422">
    <property type="entry name" value="TEICHURONIC ACID BIOSYNTHESIS PROTEIN TUAE"/>
    <property type="match status" value="1"/>
</dbReference>
<gene>
    <name evidence="8" type="ORF">C7380_101174</name>
</gene>
<feature type="transmembrane region" description="Helical" evidence="6">
    <location>
        <begin position="200"/>
        <end position="216"/>
    </location>
</feature>
<evidence type="ECO:0000256" key="4">
    <source>
        <dbReference type="ARBA" id="ARBA00023136"/>
    </source>
</evidence>
<feature type="transmembrane region" description="Helical" evidence="6">
    <location>
        <begin position="403"/>
        <end position="422"/>
    </location>
</feature>
<evidence type="ECO:0000313" key="8">
    <source>
        <dbReference type="EMBL" id="PWJ96600.1"/>
    </source>
</evidence>
<feature type="transmembrane region" description="Helical" evidence="6">
    <location>
        <begin position="91"/>
        <end position="112"/>
    </location>
</feature>
<feature type="transmembrane region" description="Helical" evidence="6">
    <location>
        <begin position="12"/>
        <end position="30"/>
    </location>
</feature>
<keyword evidence="9" id="KW-1185">Reference proteome</keyword>
<keyword evidence="8" id="KW-0436">Ligase</keyword>
<dbReference type="GO" id="GO:0016874">
    <property type="term" value="F:ligase activity"/>
    <property type="evidence" value="ECO:0007669"/>
    <property type="project" value="UniProtKB-KW"/>
</dbReference>
<evidence type="ECO:0000256" key="6">
    <source>
        <dbReference type="SAM" id="Phobius"/>
    </source>
</evidence>
<dbReference type="InterPro" id="IPR007016">
    <property type="entry name" value="O-antigen_ligase-rel_domated"/>
</dbReference>
<evidence type="ECO:0000313" key="9">
    <source>
        <dbReference type="Proteomes" id="UP000245921"/>
    </source>
</evidence>
<comment type="subcellular location">
    <subcellularLocation>
        <location evidence="1">Membrane</location>
        <topology evidence="1">Multi-pass membrane protein</topology>
    </subcellularLocation>
</comment>
<protein>
    <submittedName>
        <fullName evidence="8">O-antigen ligase</fullName>
    </submittedName>
</protein>
<dbReference type="EMBL" id="QGGI01000001">
    <property type="protein sequence ID" value="PWJ96600.1"/>
    <property type="molecule type" value="Genomic_DNA"/>
</dbReference>
<feature type="transmembrane region" description="Helical" evidence="6">
    <location>
        <begin position="254"/>
        <end position="272"/>
    </location>
</feature>
<feature type="transmembrane region" description="Helical" evidence="6">
    <location>
        <begin position="222"/>
        <end position="239"/>
    </location>
</feature>
<keyword evidence="5" id="KW-0175">Coiled coil</keyword>
<evidence type="ECO:0000256" key="3">
    <source>
        <dbReference type="ARBA" id="ARBA00022989"/>
    </source>
</evidence>
<feature type="transmembrane region" description="Helical" evidence="6">
    <location>
        <begin position="460"/>
        <end position="477"/>
    </location>
</feature>
<keyword evidence="3 6" id="KW-1133">Transmembrane helix</keyword>
<feature type="domain" description="O-antigen ligase-related" evidence="7">
    <location>
        <begin position="206"/>
        <end position="378"/>
    </location>
</feature>
<feature type="transmembrane region" description="Helical" evidence="6">
    <location>
        <begin position="173"/>
        <end position="190"/>
    </location>
</feature>
<proteinExistence type="predicted"/>
<keyword evidence="2 6" id="KW-0812">Transmembrane</keyword>
<evidence type="ECO:0000256" key="5">
    <source>
        <dbReference type="SAM" id="Coils"/>
    </source>
</evidence>
<feature type="transmembrane region" description="Helical" evidence="6">
    <location>
        <begin position="36"/>
        <end position="53"/>
    </location>
</feature>
<organism evidence="8 9">
    <name type="scientific">Oceanotoga teriensis</name>
    <dbReference type="NCBI Taxonomy" id="515440"/>
    <lineage>
        <taxon>Bacteria</taxon>
        <taxon>Thermotogati</taxon>
        <taxon>Thermotogota</taxon>
        <taxon>Thermotogae</taxon>
        <taxon>Petrotogales</taxon>
        <taxon>Petrotogaceae</taxon>
        <taxon>Oceanotoga</taxon>
    </lineage>
</organism>
<feature type="transmembrane region" description="Helical" evidence="6">
    <location>
        <begin position="372"/>
        <end position="391"/>
    </location>
</feature>
<dbReference type="InterPro" id="IPR051533">
    <property type="entry name" value="WaaL-like"/>
</dbReference>
<feature type="transmembrane region" description="Helical" evidence="6">
    <location>
        <begin position="124"/>
        <end position="142"/>
    </location>
</feature>
<dbReference type="Pfam" id="PF04932">
    <property type="entry name" value="Wzy_C"/>
    <property type="match status" value="1"/>
</dbReference>
<keyword evidence="4 6" id="KW-0472">Membrane</keyword>
<name>A0AA45HJZ7_9BACT</name>
<dbReference type="GO" id="GO:0016020">
    <property type="term" value="C:membrane"/>
    <property type="evidence" value="ECO:0007669"/>
    <property type="project" value="UniProtKB-SubCell"/>
</dbReference>
<dbReference type="AlphaFoldDB" id="A0AA45HJZ7"/>
<feature type="transmembrane region" description="Helical" evidence="6">
    <location>
        <begin position="65"/>
        <end position="85"/>
    </location>
</feature>
<evidence type="ECO:0000259" key="7">
    <source>
        <dbReference type="Pfam" id="PF04932"/>
    </source>
</evidence>